<evidence type="ECO:0000256" key="9">
    <source>
        <dbReference type="ARBA" id="ARBA00023157"/>
    </source>
</evidence>
<dbReference type="GO" id="GO:0005044">
    <property type="term" value="F:scavenger receptor activity"/>
    <property type="evidence" value="ECO:0007669"/>
    <property type="project" value="TreeGrafter"/>
</dbReference>
<protein>
    <recommendedName>
        <fullName evidence="12">Scavenger receptor class B member 1</fullName>
    </recommendedName>
    <alternativeName>
        <fullName evidence="13">SR-BI</fullName>
    </alternativeName>
</protein>
<comment type="subcellular location">
    <subcellularLocation>
        <location evidence="3">Cell membrane</location>
        <topology evidence="3">Multi-pass membrane protein</topology>
    </subcellularLocation>
    <subcellularLocation>
        <location evidence="2">Membrane</location>
        <location evidence="2">Caveola</location>
        <topology evidence="2">Multi-pass membrane protein</topology>
    </subcellularLocation>
</comment>
<dbReference type="AlphaFoldDB" id="A0A1Q3FZ01"/>
<evidence type="ECO:0000256" key="3">
    <source>
        <dbReference type="ARBA" id="ARBA00004651"/>
    </source>
</evidence>
<dbReference type="EMBL" id="GFDL01002282">
    <property type="protein sequence ID" value="JAV32763.1"/>
    <property type="molecule type" value="Transcribed_RNA"/>
</dbReference>
<keyword evidence="5" id="KW-1003">Cell membrane</keyword>
<evidence type="ECO:0000256" key="7">
    <source>
        <dbReference type="ARBA" id="ARBA00022989"/>
    </source>
</evidence>
<feature type="transmembrane region" description="Helical" evidence="14">
    <location>
        <begin position="460"/>
        <end position="482"/>
    </location>
</feature>
<keyword evidence="9" id="KW-1015">Disulfide bond</keyword>
<reference evidence="15" key="1">
    <citation type="submission" date="2017-01" db="EMBL/GenBank/DDBJ databases">
        <title>A deep insight into the sialotranscriptome of adult male and female Cluex tarsalis mosquitoes.</title>
        <authorList>
            <person name="Ribeiro J.M."/>
            <person name="Moreira F."/>
            <person name="Bernard K.A."/>
            <person name="Calvo E."/>
        </authorList>
    </citation>
    <scope>NUCLEOTIDE SEQUENCE</scope>
    <source>
        <strain evidence="15">Kern County</strain>
        <tissue evidence="15">Salivary glands</tissue>
    </source>
</reference>
<dbReference type="GO" id="GO:0005901">
    <property type="term" value="C:caveola"/>
    <property type="evidence" value="ECO:0007669"/>
    <property type="project" value="UniProtKB-SubCell"/>
</dbReference>
<keyword evidence="11" id="KW-0325">Glycoprotein</keyword>
<feature type="transmembrane region" description="Helical" evidence="14">
    <location>
        <begin position="20"/>
        <end position="41"/>
    </location>
</feature>
<evidence type="ECO:0000256" key="10">
    <source>
        <dbReference type="ARBA" id="ARBA00023170"/>
    </source>
</evidence>
<evidence type="ECO:0000256" key="12">
    <source>
        <dbReference type="ARBA" id="ARBA00040821"/>
    </source>
</evidence>
<organism evidence="15">
    <name type="scientific">Culex tarsalis</name>
    <name type="common">Encephalitis mosquito</name>
    <dbReference type="NCBI Taxonomy" id="7177"/>
    <lineage>
        <taxon>Eukaryota</taxon>
        <taxon>Metazoa</taxon>
        <taxon>Ecdysozoa</taxon>
        <taxon>Arthropoda</taxon>
        <taxon>Hexapoda</taxon>
        <taxon>Insecta</taxon>
        <taxon>Pterygota</taxon>
        <taxon>Neoptera</taxon>
        <taxon>Endopterygota</taxon>
        <taxon>Diptera</taxon>
        <taxon>Nematocera</taxon>
        <taxon>Culicoidea</taxon>
        <taxon>Culicidae</taxon>
        <taxon>Culicinae</taxon>
        <taxon>Culicini</taxon>
        <taxon>Culex</taxon>
        <taxon>Culex</taxon>
    </lineage>
</organism>
<keyword evidence="6 14" id="KW-0812">Transmembrane</keyword>
<evidence type="ECO:0000256" key="8">
    <source>
        <dbReference type="ARBA" id="ARBA00023136"/>
    </source>
</evidence>
<dbReference type="PRINTS" id="PR01609">
    <property type="entry name" value="CD36FAMILY"/>
</dbReference>
<dbReference type="InterPro" id="IPR002159">
    <property type="entry name" value="CD36_fam"/>
</dbReference>
<keyword evidence="7 14" id="KW-1133">Transmembrane helix</keyword>
<dbReference type="GO" id="GO:0005737">
    <property type="term" value="C:cytoplasm"/>
    <property type="evidence" value="ECO:0007669"/>
    <property type="project" value="TreeGrafter"/>
</dbReference>
<comment type="similarity">
    <text evidence="4">Belongs to the CD36 family.</text>
</comment>
<dbReference type="Pfam" id="PF01130">
    <property type="entry name" value="CD36"/>
    <property type="match status" value="1"/>
</dbReference>
<evidence type="ECO:0000256" key="2">
    <source>
        <dbReference type="ARBA" id="ARBA00004189"/>
    </source>
</evidence>
<evidence type="ECO:0000256" key="5">
    <source>
        <dbReference type="ARBA" id="ARBA00022475"/>
    </source>
</evidence>
<sequence>MHDKSNRLCAKLSSAFLRKWWFVIAFALSLLVLGILVTFGFTTLVRTVINHQVALRKGGQSFGWWSKPPVEPMIRIFVYNVTNADEFLNNGTKPILDELGPYVYIETWEKVDIVENPNGTISYNQKRVYIFNEEMSQGLEDDVVIVPNIPMLSATSQSKHAARFLRLAMASIMDILKIKPFVEVSVGQLLWGYEDPLLKLAKDVVPKEQKLPYDEFGLMYGKNSTSKDRVTVWTGVDDITQYGIIDKYNGRSHQTHWLTEQCNRLNGTDGSIFPPHISKNTTLFVYEKDLCRLLPLTFEKEVTVKHGVQGFRFTPSPDVFASVEKNKDNMCYCPAGPPCAPNGLFNVSLCQYDSPILLSFPHFYLADQSLRTAVEGISPPEKEKHQLFIDVQPEMGTALRARARIQINLAVSQVVDIKQVANFPDIVFPILWFEEGIDSLPDQILELMKLATTVPPKAKYVLTIALFSLGGCLFLIAVICLVRKSHRQSTLHLEGSNYLASAAVDQAKKKAKMESGGHQH</sequence>
<evidence type="ECO:0000256" key="1">
    <source>
        <dbReference type="ARBA" id="ARBA00003156"/>
    </source>
</evidence>
<keyword evidence="8 14" id="KW-0472">Membrane</keyword>
<evidence type="ECO:0000256" key="4">
    <source>
        <dbReference type="ARBA" id="ARBA00010532"/>
    </source>
</evidence>
<comment type="function">
    <text evidence="1">Plays an olfactory role that is not restricted to pheromone sensitivity.</text>
</comment>
<evidence type="ECO:0000256" key="14">
    <source>
        <dbReference type="SAM" id="Phobius"/>
    </source>
</evidence>
<dbReference type="PANTHER" id="PTHR11923:SF110">
    <property type="entry name" value="SCAVENGER RECEPTOR CLASS B MEMBER 1"/>
    <property type="match status" value="1"/>
</dbReference>
<dbReference type="PANTHER" id="PTHR11923">
    <property type="entry name" value="SCAVENGER RECEPTOR CLASS B TYPE-1 SR-B1"/>
    <property type="match status" value="1"/>
</dbReference>
<proteinExistence type="inferred from homology"/>
<name>A0A1Q3FZ01_CULTA</name>
<evidence type="ECO:0000313" key="15">
    <source>
        <dbReference type="EMBL" id="JAV32763.1"/>
    </source>
</evidence>
<evidence type="ECO:0000256" key="11">
    <source>
        <dbReference type="ARBA" id="ARBA00023180"/>
    </source>
</evidence>
<accession>A0A1Q3FZ01</accession>
<evidence type="ECO:0000256" key="6">
    <source>
        <dbReference type="ARBA" id="ARBA00022692"/>
    </source>
</evidence>
<keyword evidence="10" id="KW-0675">Receptor</keyword>
<evidence type="ECO:0000256" key="13">
    <source>
        <dbReference type="ARBA" id="ARBA00042244"/>
    </source>
</evidence>